<dbReference type="PROSITE" id="PS50886">
    <property type="entry name" value="TRBD"/>
    <property type="match status" value="1"/>
</dbReference>
<dbReference type="EMBL" id="MFZI01000081">
    <property type="protein sequence ID" value="OGK17705.1"/>
    <property type="molecule type" value="Genomic_DNA"/>
</dbReference>
<protein>
    <recommendedName>
        <fullName evidence="4">tRNA-binding domain-containing protein</fullName>
    </recommendedName>
</protein>
<dbReference type="PANTHER" id="PTHR11586:SF37">
    <property type="entry name" value="TRNA-BINDING DOMAIN-CONTAINING PROTEIN"/>
    <property type="match status" value="1"/>
</dbReference>
<reference evidence="5 6" key="1">
    <citation type="journal article" date="2016" name="Nat. Commun.">
        <title>Thousands of microbial genomes shed light on interconnected biogeochemical processes in an aquifer system.</title>
        <authorList>
            <person name="Anantharaman K."/>
            <person name="Brown C.T."/>
            <person name="Hug L.A."/>
            <person name="Sharon I."/>
            <person name="Castelle C.J."/>
            <person name="Probst A.J."/>
            <person name="Thomas B.C."/>
            <person name="Singh A."/>
            <person name="Wilkins M.J."/>
            <person name="Karaoz U."/>
            <person name="Brodie E.L."/>
            <person name="Williams K.H."/>
            <person name="Hubbard S.S."/>
            <person name="Banfield J.F."/>
        </authorList>
    </citation>
    <scope>NUCLEOTIDE SEQUENCE [LARGE SCALE GENOMIC DNA]</scope>
</reference>
<comment type="caution">
    <text evidence="5">The sequence shown here is derived from an EMBL/GenBank/DDBJ whole genome shotgun (WGS) entry which is preliminary data.</text>
</comment>
<proteinExistence type="predicted"/>
<sequence>MYKFEDFTKLEIRVGKIVEAERIPNTDRLMKIIVDMGNEKRQVVAGFGHKHKPEELIGKQVPIVLNIEKAVIRGVESNGILMAVYDERATLLTPLHQVPVGTKVK</sequence>
<dbReference type="AlphaFoldDB" id="A0A1F7GFQ9"/>
<keyword evidence="2 3" id="KW-0694">RNA-binding</keyword>
<feature type="domain" description="TRNA-binding" evidence="4">
    <location>
        <begin position="6"/>
        <end position="105"/>
    </location>
</feature>
<dbReference type="InterPro" id="IPR012340">
    <property type="entry name" value="NA-bd_OB-fold"/>
</dbReference>
<accession>A0A1F7GFQ9</accession>
<evidence type="ECO:0000256" key="1">
    <source>
        <dbReference type="ARBA" id="ARBA00022555"/>
    </source>
</evidence>
<gene>
    <name evidence="5" type="ORF">A2866_05995</name>
</gene>
<dbReference type="Gene3D" id="2.40.50.140">
    <property type="entry name" value="Nucleic acid-binding proteins"/>
    <property type="match status" value="1"/>
</dbReference>
<dbReference type="GO" id="GO:0000049">
    <property type="term" value="F:tRNA binding"/>
    <property type="evidence" value="ECO:0007669"/>
    <property type="project" value="UniProtKB-UniRule"/>
</dbReference>
<dbReference type="InterPro" id="IPR051270">
    <property type="entry name" value="Tyrosine-tRNA_ligase_regulator"/>
</dbReference>
<evidence type="ECO:0000313" key="6">
    <source>
        <dbReference type="Proteomes" id="UP000177026"/>
    </source>
</evidence>
<dbReference type="Proteomes" id="UP000177026">
    <property type="component" value="Unassembled WGS sequence"/>
</dbReference>
<evidence type="ECO:0000313" key="5">
    <source>
        <dbReference type="EMBL" id="OGK17705.1"/>
    </source>
</evidence>
<dbReference type="PANTHER" id="PTHR11586">
    <property type="entry name" value="TRNA-AMINOACYLATION COFACTOR ARC1 FAMILY MEMBER"/>
    <property type="match status" value="1"/>
</dbReference>
<evidence type="ECO:0000256" key="3">
    <source>
        <dbReference type="PROSITE-ProRule" id="PRU00209"/>
    </source>
</evidence>
<dbReference type="InterPro" id="IPR002547">
    <property type="entry name" value="tRNA-bd_dom"/>
</dbReference>
<name>A0A1F7GFQ9_9BACT</name>
<evidence type="ECO:0000259" key="4">
    <source>
        <dbReference type="PROSITE" id="PS50886"/>
    </source>
</evidence>
<keyword evidence="1 3" id="KW-0820">tRNA-binding</keyword>
<dbReference type="SUPFAM" id="SSF50249">
    <property type="entry name" value="Nucleic acid-binding proteins"/>
    <property type="match status" value="1"/>
</dbReference>
<evidence type="ECO:0000256" key="2">
    <source>
        <dbReference type="ARBA" id="ARBA00022884"/>
    </source>
</evidence>
<organism evidence="5 6">
    <name type="scientific">Candidatus Roizmanbacteria bacterium RIFCSPHIGHO2_01_FULL_39_8</name>
    <dbReference type="NCBI Taxonomy" id="1802033"/>
    <lineage>
        <taxon>Bacteria</taxon>
        <taxon>Candidatus Roizmaniibacteriota</taxon>
    </lineage>
</organism>
<dbReference type="Pfam" id="PF01588">
    <property type="entry name" value="tRNA_bind"/>
    <property type="match status" value="1"/>
</dbReference>